<protein>
    <recommendedName>
        <fullName evidence="2">proton-translocating NAD(P)(+) transhydrogenase</fullName>
        <ecNumber evidence="2">7.1.1.1</ecNumber>
    </recommendedName>
</protein>
<keyword evidence="5" id="KW-1278">Translocase</keyword>
<keyword evidence="8" id="KW-0472">Membrane</keyword>
<organism evidence="11 12">
    <name type="scientific">Lecanosticta acicola</name>
    <dbReference type="NCBI Taxonomy" id="111012"/>
    <lineage>
        <taxon>Eukaryota</taxon>
        <taxon>Fungi</taxon>
        <taxon>Dikarya</taxon>
        <taxon>Ascomycota</taxon>
        <taxon>Pezizomycotina</taxon>
        <taxon>Dothideomycetes</taxon>
        <taxon>Dothideomycetidae</taxon>
        <taxon>Mycosphaerellales</taxon>
        <taxon>Mycosphaerellaceae</taxon>
        <taxon>Lecanosticta</taxon>
    </lineage>
</organism>
<evidence type="ECO:0000313" key="12">
    <source>
        <dbReference type="Proteomes" id="UP001296104"/>
    </source>
</evidence>
<comment type="catalytic activity">
    <reaction evidence="9">
        <text>NAD(+) + NADPH + H(+)(in) = NADH + NADP(+) + H(+)(out)</text>
        <dbReference type="Rhea" id="RHEA:47992"/>
        <dbReference type="ChEBI" id="CHEBI:15378"/>
        <dbReference type="ChEBI" id="CHEBI:57540"/>
        <dbReference type="ChEBI" id="CHEBI:57783"/>
        <dbReference type="ChEBI" id="CHEBI:57945"/>
        <dbReference type="ChEBI" id="CHEBI:58349"/>
        <dbReference type="EC" id="7.1.1.1"/>
    </reaction>
</comment>
<keyword evidence="6" id="KW-1133">Transmembrane helix</keyword>
<evidence type="ECO:0000256" key="1">
    <source>
        <dbReference type="ARBA" id="ARBA00004141"/>
    </source>
</evidence>
<keyword evidence="3" id="KW-0812">Transmembrane</keyword>
<evidence type="ECO:0000256" key="4">
    <source>
        <dbReference type="ARBA" id="ARBA00022857"/>
    </source>
</evidence>
<reference evidence="11" key="1">
    <citation type="submission" date="2023-11" db="EMBL/GenBank/DDBJ databases">
        <authorList>
            <person name="Alioto T."/>
            <person name="Alioto T."/>
            <person name="Gomez Garrido J."/>
        </authorList>
    </citation>
    <scope>NUCLEOTIDE SEQUENCE</scope>
</reference>
<evidence type="ECO:0000256" key="9">
    <source>
        <dbReference type="ARBA" id="ARBA00048202"/>
    </source>
</evidence>
<dbReference type="Proteomes" id="UP001296104">
    <property type="component" value="Unassembled WGS sequence"/>
</dbReference>
<sequence>MWPGAWQRPLRPLYAHKICHLRVLSQHTRLLFKTSFRRQGAVASQPQGQKEEEEDPLLLEKGFKEVRVKYGAGFQAQYKSKQVIVMKRGMGNKYADIVNPMFHAPNTKMLFGEAKATCDAIKNALDAAKSSS</sequence>
<dbReference type="PANTHER" id="PTHR10160:SF19">
    <property type="entry name" value="PROTON-TRANSLOCATING NAD(P)(+) TRANSHYDROGENASE"/>
    <property type="match status" value="1"/>
</dbReference>
<dbReference type="Gene3D" id="3.40.50.1220">
    <property type="entry name" value="TPP-binding domain"/>
    <property type="match status" value="1"/>
</dbReference>
<keyword evidence="12" id="KW-1185">Reference proteome</keyword>
<comment type="subcellular location">
    <subcellularLocation>
        <location evidence="1">Membrane</location>
        <topology evidence="1">Multi-pass membrane protein</topology>
    </subcellularLocation>
</comment>
<gene>
    <name evidence="11" type="ORF">LECACI_7A005562</name>
</gene>
<dbReference type="GO" id="GO:0050661">
    <property type="term" value="F:NADP binding"/>
    <property type="evidence" value="ECO:0007669"/>
    <property type="project" value="TreeGrafter"/>
</dbReference>
<evidence type="ECO:0000256" key="6">
    <source>
        <dbReference type="ARBA" id="ARBA00022989"/>
    </source>
</evidence>
<accession>A0AAI8Z0T7</accession>
<evidence type="ECO:0000256" key="7">
    <source>
        <dbReference type="ARBA" id="ARBA00023027"/>
    </source>
</evidence>
<dbReference type="SUPFAM" id="SSF52467">
    <property type="entry name" value="DHS-like NAD/FAD-binding domain"/>
    <property type="match status" value="1"/>
</dbReference>
<name>A0AAI8Z0T7_9PEZI</name>
<dbReference type="InterPro" id="IPR034300">
    <property type="entry name" value="PNTB-like"/>
</dbReference>
<evidence type="ECO:0000256" key="2">
    <source>
        <dbReference type="ARBA" id="ARBA00012943"/>
    </source>
</evidence>
<dbReference type="AlphaFoldDB" id="A0AAI8Z0T7"/>
<dbReference type="EC" id="7.1.1.1" evidence="2"/>
<feature type="domain" description="NADP transhydrogenase beta-like" evidence="10">
    <location>
        <begin position="78"/>
        <end position="123"/>
    </location>
</feature>
<comment type="caution">
    <text evidence="11">The sequence shown here is derived from an EMBL/GenBank/DDBJ whole genome shotgun (WGS) entry which is preliminary data.</text>
</comment>
<dbReference type="Pfam" id="PF02233">
    <property type="entry name" value="PNTB"/>
    <property type="match status" value="1"/>
</dbReference>
<dbReference type="InterPro" id="IPR029035">
    <property type="entry name" value="DHS-like_NAD/FAD-binding_dom"/>
</dbReference>
<evidence type="ECO:0000256" key="5">
    <source>
        <dbReference type="ARBA" id="ARBA00022967"/>
    </source>
</evidence>
<evidence type="ECO:0000256" key="3">
    <source>
        <dbReference type="ARBA" id="ARBA00022692"/>
    </source>
</evidence>
<evidence type="ECO:0000259" key="10">
    <source>
        <dbReference type="Pfam" id="PF02233"/>
    </source>
</evidence>
<dbReference type="PANTHER" id="PTHR10160">
    <property type="entry name" value="NAD(P) TRANSHYDROGENASE"/>
    <property type="match status" value="1"/>
</dbReference>
<dbReference type="GO" id="GO:0006740">
    <property type="term" value="P:NADPH regeneration"/>
    <property type="evidence" value="ECO:0007669"/>
    <property type="project" value="TreeGrafter"/>
</dbReference>
<evidence type="ECO:0000256" key="8">
    <source>
        <dbReference type="ARBA" id="ARBA00023136"/>
    </source>
</evidence>
<dbReference type="EMBL" id="CAVMBE010000036">
    <property type="protein sequence ID" value="CAK4030404.1"/>
    <property type="molecule type" value="Genomic_DNA"/>
</dbReference>
<keyword evidence="7" id="KW-0520">NAD</keyword>
<keyword evidence="4" id="KW-0521">NADP</keyword>
<proteinExistence type="predicted"/>
<dbReference type="GO" id="GO:0005743">
    <property type="term" value="C:mitochondrial inner membrane"/>
    <property type="evidence" value="ECO:0007669"/>
    <property type="project" value="TreeGrafter"/>
</dbReference>
<dbReference type="GO" id="GO:0008750">
    <property type="term" value="F:proton-translocating NAD(P)+ transhydrogenase activity"/>
    <property type="evidence" value="ECO:0007669"/>
    <property type="project" value="UniProtKB-EC"/>
</dbReference>
<evidence type="ECO:0000313" key="11">
    <source>
        <dbReference type="EMBL" id="CAK4030404.1"/>
    </source>
</evidence>